<dbReference type="PROSITE" id="PS51257">
    <property type="entry name" value="PROKAR_LIPOPROTEIN"/>
    <property type="match status" value="1"/>
</dbReference>
<evidence type="ECO:0008006" key="3">
    <source>
        <dbReference type="Google" id="ProtNLM"/>
    </source>
</evidence>
<reference evidence="1 2" key="1">
    <citation type="submission" date="2014-06" db="EMBL/GenBank/DDBJ databases">
        <title>Draft genome sequence of Paenibacillus sp. MSt1.</title>
        <authorList>
            <person name="Aw Y.K."/>
            <person name="Ong K.S."/>
            <person name="Gan H.M."/>
            <person name="Lee S.M."/>
        </authorList>
    </citation>
    <scope>NUCLEOTIDE SEQUENCE [LARGE SCALE GENOMIC DNA]</scope>
    <source>
        <strain evidence="1 2">MSt1</strain>
    </source>
</reference>
<dbReference type="EMBL" id="JNVM01000017">
    <property type="protein sequence ID" value="KEQ24114.1"/>
    <property type="molecule type" value="Genomic_DNA"/>
</dbReference>
<comment type="caution">
    <text evidence="1">The sequence shown here is derived from an EMBL/GenBank/DDBJ whole genome shotgun (WGS) entry which is preliminary data.</text>
</comment>
<dbReference type="Proteomes" id="UP000028123">
    <property type="component" value="Unassembled WGS sequence"/>
</dbReference>
<proteinExistence type="predicted"/>
<evidence type="ECO:0000313" key="2">
    <source>
        <dbReference type="Proteomes" id="UP000028123"/>
    </source>
</evidence>
<protein>
    <recommendedName>
        <fullName evidence="3">Lipoprotein</fullName>
    </recommendedName>
</protein>
<evidence type="ECO:0000313" key="1">
    <source>
        <dbReference type="EMBL" id="KEQ24114.1"/>
    </source>
</evidence>
<accession>A0A081P091</accession>
<dbReference type="RefSeq" id="WP_036686299.1">
    <property type="nucleotide sequence ID" value="NZ_JNVM01000017.1"/>
</dbReference>
<dbReference type="AlphaFoldDB" id="A0A081P091"/>
<keyword evidence="2" id="KW-1185">Reference proteome</keyword>
<gene>
    <name evidence="1" type="ORF">ET33_10430</name>
</gene>
<name>A0A081P091_9BACL</name>
<organism evidence="1 2">
    <name type="scientific">Paenibacillus tyrfis</name>
    <dbReference type="NCBI Taxonomy" id="1501230"/>
    <lineage>
        <taxon>Bacteria</taxon>
        <taxon>Bacillati</taxon>
        <taxon>Bacillota</taxon>
        <taxon>Bacilli</taxon>
        <taxon>Bacillales</taxon>
        <taxon>Paenibacillaceae</taxon>
        <taxon>Paenibacillus</taxon>
    </lineage>
</organism>
<sequence>MKSFNIVLITLFLALILTGCKTDGTQNSPRSSNEEFKTTVDLTKINYLNPELYTDNKDYREMISIINQNVKALNERDEQRYVSSFNSSEPQVKTNAKSSYKTLVGNMDKYVLSLEKAEFKKNDTNPNELQVIVSTEIQQNQQIKKETSAFIFKLEDNIWSLAYID</sequence>